<proteinExistence type="predicted"/>
<accession>A0A0N8H908</accession>
<protein>
    <submittedName>
        <fullName evidence="1">Uncharacterized protein</fullName>
    </submittedName>
</protein>
<dbReference type="Proteomes" id="UP000050424">
    <property type="component" value="Unassembled WGS sequence"/>
</dbReference>
<evidence type="ECO:0000313" key="1">
    <source>
        <dbReference type="EMBL" id="KPM46052.1"/>
    </source>
</evidence>
<organism evidence="1 2">
    <name type="scientific">Neonectria ditissima</name>
    <dbReference type="NCBI Taxonomy" id="78410"/>
    <lineage>
        <taxon>Eukaryota</taxon>
        <taxon>Fungi</taxon>
        <taxon>Dikarya</taxon>
        <taxon>Ascomycota</taxon>
        <taxon>Pezizomycotina</taxon>
        <taxon>Sordariomycetes</taxon>
        <taxon>Hypocreomycetidae</taxon>
        <taxon>Hypocreales</taxon>
        <taxon>Nectriaceae</taxon>
        <taxon>Neonectria</taxon>
    </lineage>
</organism>
<sequence length="181" mass="19722">MSMRPLSPSLPNLPLLVPIDSGTSRQHLSPGVGRVSARRMPALRHRIGGRRGPAGSAVAELQLIPAQERRDAEMEGKKSHDGPFHMLKRASILLSKRKKNTGIGHPKTEIETDGSKLEHRHLASKKTPYGIAAAPWDDAALPLICLPSKERIMTSATPHVRVLRKTPRNLAMTCSPAVKPP</sequence>
<evidence type="ECO:0000313" key="2">
    <source>
        <dbReference type="Proteomes" id="UP000050424"/>
    </source>
</evidence>
<reference evidence="1 2" key="1">
    <citation type="submission" date="2015-09" db="EMBL/GenBank/DDBJ databases">
        <title>Draft genome of a European isolate of the apple canker pathogen Neonectria ditissima.</title>
        <authorList>
            <person name="Gomez-Cortecero A."/>
            <person name="Harrison R.J."/>
            <person name="Armitage A.D."/>
        </authorList>
    </citation>
    <scope>NUCLEOTIDE SEQUENCE [LARGE SCALE GENOMIC DNA]</scope>
    <source>
        <strain evidence="1 2">R09/05</strain>
    </source>
</reference>
<dbReference type="AlphaFoldDB" id="A0A0N8H908"/>
<dbReference type="EMBL" id="LKCW01000003">
    <property type="protein sequence ID" value="KPM46052.1"/>
    <property type="molecule type" value="Genomic_DNA"/>
</dbReference>
<keyword evidence="2" id="KW-1185">Reference proteome</keyword>
<comment type="caution">
    <text evidence="1">The sequence shown here is derived from an EMBL/GenBank/DDBJ whole genome shotgun (WGS) entry which is preliminary data.</text>
</comment>
<gene>
    <name evidence="1" type="ORF">AK830_g459</name>
</gene>
<name>A0A0N8H908_9HYPO</name>